<gene>
    <name evidence="2" type="ORF">CFP75_34380</name>
</gene>
<organism evidence="2 3">
    <name type="scientific">Amycolatopsis alba DSM 44262</name>
    <dbReference type="NCBI Taxonomy" id="1125972"/>
    <lineage>
        <taxon>Bacteria</taxon>
        <taxon>Bacillati</taxon>
        <taxon>Actinomycetota</taxon>
        <taxon>Actinomycetes</taxon>
        <taxon>Pseudonocardiales</taxon>
        <taxon>Pseudonocardiaceae</taxon>
        <taxon>Amycolatopsis</taxon>
    </lineage>
</organism>
<dbReference type="AlphaFoldDB" id="A0A229RCW4"/>
<dbReference type="Proteomes" id="UP000215563">
    <property type="component" value="Unassembled WGS sequence"/>
</dbReference>
<evidence type="ECO:0000313" key="3">
    <source>
        <dbReference type="Proteomes" id="UP000215563"/>
    </source>
</evidence>
<comment type="caution">
    <text evidence="2">The sequence shown here is derived from an EMBL/GenBank/DDBJ whole genome shotgun (WGS) entry which is preliminary data.</text>
</comment>
<evidence type="ECO:0000313" key="2">
    <source>
        <dbReference type="EMBL" id="OXM44513.1"/>
    </source>
</evidence>
<dbReference type="EMBL" id="NMQU01000119">
    <property type="protein sequence ID" value="OXM44513.1"/>
    <property type="molecule type" value="Genomic_DNA"/>
</dbReference>
<keyword evidence="3" id="KW-1185">Reference proteome</keyword>
<keyword evidence="1" id="KW-0732">Signal</keyword>
<sequence length="104" mass="10862">MKSGRARRAARATVVLGAATVSLCGIASTASASPTMAVAASKPCGYSESEGHAWYKHCTSDGSRIVIRLDVPLGRDEDRCVGPGETDLGLASRYRGAKYTGRLC</sequence>
<accession>A0A229RCW4</accession>
<proteinExistence type="predicted"/>
<reference evidence="2 3" key="1">
    <citation type="submission" date="2017-07" db="EMBL/GenBank/DDBJ databases">
        <title>Amycolatopsis alba DSM 44262 Genome sequencing and assembly.</title>
        <authorList>
            <person name="Kaur N."/>
            <person name="Mayilraj S."/>
        </authorList>
    </citation>
    <scope>NUCLEOTIDE SEQUENCE [LARGE SCALE GENOMIC DNA]</scope>
    <source>
        <strain evidence="2 3">DSM 44262</strain>
    </source>
</reference>
<evidence type="ECO:0008006" key="4">
    <source>
        <dbReference type="Google" id="ProtNLM"/>
    </source>
</evidence>
<dbReference type="Pfam" id="PF19882">
    <property type="entry name" value="DUF6355"/>
    <property type="match status" value="1"/>
</dbReference>
<protein>
    <recommendedName>
        <fullName evidence="4">Alpha-amylase</fullName>
    </recommendedName>
</protein>
<feature type="chain" id="PRO_5039560758" description="Alpha-amylase" evidence="1">
    <location>
        <begin position="33"/>
        <end position="104"/>
    </location>
</feature>
<name>A0A229RCW4_AMYAL</name>
<dbReference type="InterPro" id="IPR045935">
    <property type="entry name" value="DUF6355"/>
</dbReference>
<feature type="signal peptide" evidence="1">
    <location>
        <begin position="1"/>
        <end position="32"/>
    </location>
</feature>
<evidence type="ECO:0000256" key="1">
    <source>
        <dbReference type="SAM" id="SignalP"/>
    </source>
</evidence>